<protein>
    <submittedName>
        <fullName evidence="2">Uncharacterized protein</fullName>
    </submittedName>
</protein>
<feature type="region of interest" description="Disordered" evidence="1">
    <location>
        <begin position="1"/>
        <end position="38"/>
    </location>
</feature>
<sequence>MHEWWPRKPTSIHRRQVRAAGPDRVDERGQQRSRVGHVRDHAVAAGRVEVAAEQVGGLLAGARHERDLFADALGFGGQPGLGLLKHPRVWVEHGDVVTGSADPRSWPGGR</sequence>
<evidence type="ECO:0000313" key="2">
    <source>
        <dbReference type="EMBL" id="GAA2857254.1"/>
    </source>
</evidence>
<dbReference type="EMBL" id="BAAAVI010000008">
    <property type="protein sequence ID" value="GAA2857254.1"/>
    <property type="molecule type" value="Genomic_DNA"/>
</dbReference>
<reference evidence="2 3" key="1">
    <citation type="journal article" date="2019" name="Int. J. Syst. Evol. Microbiol.">
        <title>The Global Catalogue of Microorganisms (GCM) 10K type strain sequencing project: providing services to taxonomists for standard genome sequencing and annotation.</title>
        <authorList>
            <consortium name="The Broad Institute Genomics Platform"/>
            <consortium name="The Broad Institute Genome Sequencing Center for Infectious Disease"/>
            <person name="Wu L."/>
            <person name="Ma J."/>
        </authorList>
    </citation>
    <scope>NUCLEOTIDE SEQUENCE [LARGE SCALE GENOMIC DNA]</scope>
    <source>
        <strain evidence="2 3">JCM 6242</strain>
    </source>
</reference>
<keyword evidence="3" id="KW-1185">Reference proteome</keyword>
<evidence type="ECO:0000313" key="3">
    <source>
        <dbReference type="Proteomes" id="UP001500831"/>
    </source>
</evidence>
<accession>A0ABN3VVM4</accession>
<feature type="compositionally biased region" description="Basic and acidic residues" evidence="1">
    <location>
        <begin position="21"/>
        <end position="30"/>
    </location>
</feature>
<name>A0ABN3VVM4_9ACTN</name>
<proteinExistence type="predicted"/>
<comment type="caution">
    <text evidence="2">The sequence shown here is derived from an EMBL/GenBank/DDBJ whole genome shotgun (WGS) entry which is preliminary data.</text>
</comment>
<organism evidence="2 3">
    <name type="scientific">Streptosporangium fragile</name>
    <dbReference type="NCBI Taxonomy" id="46186"/>
    <lineage>
        <taxon>Bacteria</taxon>
        <taxon>Bacillati</taxon>
        <taxon>Actinomycetota</taxon>
        <taxon>Actinomycetes</taxon>
        <taxon>Streptosporangiales</taxon>
        <taxon>Streptosporangiaceae</taxon>
        <taxon>Streptosporangium</taxon>
    </lineage>
</organism>
<gene>
    <name evidence="2" type="ORF">GCM10010517_15600</name>
</gene>
<dbReference type="Proteomes" id="UP001500831">
    <property type="component" value="Unassembled WGS sequence"/>
</dbReference>
<evidence type="ECO:0000256" key="1">
    <source>
        <dbReference type="SAM" id="MobiDB-lite"/>
    </source>
</evidence>